<evidence type="ECO:0000313" key="1">
    <source>
        <dbReference type="EMBL" id="BAT82889.1"/>
    </source>
</evidence>
<accession>A0A0S3RQM5</accession>
<evidence type="ECO:0000313" key="2">
    <source>
        <dbReference type="Proteomes" id="UP000291084"/>
    </source>
</evidence>
<protein>
    <submittedName>
        <fullName evidence="1">Uncharacterized protein</fullName>
    </submittedName>
</protein>
<proteinExistence type="predicted"/>
<organism evidence="1 2">
    <name type="scientific">Vigna angularis var. angularis</name>
    <dbReference type="NCBI Taxonomy" id="157739"/>
    <lineage>
        <taxon>Eukaryota</taxon>
        <taxon>Viridiplantae</taxon>
        <taxon>Streptophyta</taxon>
        <taxon>Embryophyta</taxon>
        <taxon>Tracheophyta</taxon>
        <taxon>Spermatophyta</taxon>
        <taxon>Magnoliopsida</taxon>
        <taxon>eudicotyledons</taxon>
        <taxon>Gunneridae</taxon>
        <taxon>Pentapetalae</taxon>
        <taxon>rosids</taxon>
        <taxon>fabids</taxon>
        <taxon>Fabales</taxon>
        <taxon>Fabaceae</taxon>
        <taxon>Papilionoideae</taxon>
        <taxon>50 kb inversion clade</taxon>
        <taxon>NPAAA clade</taxon>
        <taxon>indigoferoid/millettioid clade</taxon>
        <taxon>Phaseoleae</taxon>
        <taxon>Vigna</taxon>
    </lineage>
</organism>
<dbReference type="AlphaFoldDB" id="A0A0S3RQM5"/>
<sequence length="95" mass="11549">MIFISLFTICTFYHKVRDPTTTTQHNTTFSLNKSNCYSPWNSFMDLTYRYHHHRTSYPRIINYNHSFFLSLLSPFHMCLRRTLPIFNFHQLCYGN</sequence>
<gene>
    <name evidence="1" type="primary">Vigan.03G296100</name>
    <name evidence="1" type="ORF">VIGAN_03296100</name>
</gene>
<dbReference type="Proteomes" id="UP000291084">
    <property type="component" value="Chromosome 3"/>
</dbReference>
<keyword evidence="2" id="KW-1185">Reference proteome</keyword>
<reference evidence="1 2" key="1">
    <citation type="journal article" date="2015" name="Sci. Rep.">
        <title>The power of single molecule real-time sequencing technology in the de novo assembly of a eukaryotic genome.</title>
        <authorList>
            <person name="Sakai H."/>
            <person name="Naito K."/>
            <person name="Ogiso-Tanaka E."/>
            <person name="Takahashi Y."/>
            <person name="Iseki K."/>
            <person name="Muto C."/>
            <person name="Satou K."/>
            <person name="Teruya K."/>
            <person name="Shiroma A."/>
            <person name="Shimoji M."/>
            <person name="Hirano T."/>
            <person name="Itoh T."/>
            <person name="Kaga A."/>
            <person name="Tomooka N."/>
        </authorList>
    </citation>
    <scope>NUCLEOTIDE SEQUENCE [LARGE SCALE GENOMIC DNA]</scope>
    <source>
        <strain evidence="2">cv. Shumari</strain>
    </source>
</reference>
<name>A0A0S3RQM5_PHAAN</name>
<dbReference type="EMBL" id="AP015036">
    <property type="protein sequence ID" value="BAT82889.1"/>
    <property type="molecule type" value="Genomic_DNA"/>
</dbReference>